<dbReference type="InterPro" id="IPR025669">
    <property type="entry name" value="AAA_dom"/>
</dbReference>
<dbReference type="InterPro" id="IPR027417">
    <property type="entry name" value="P-loop_NTPase"/>
</dbReference>
<accession>A0A1T2L1H2</accession>
<dbReference type="AlphaFoldDB" id="A0A1T2L1H2"/>
<dbReference type="Proteomes" id="UP000191110">
    <property type="component" value="Unassembled WGS sequence"/>
</dbReference>
<dbReference type="PANTHER" id="PTHR13696:SF52">
    <property type="entry name" value="PARA FAMILY PROTEIN CT_582"/>
    <property type="match status" value="1"/>
</dbReference>
<evidence type="ECO:0000259" key="1">
    <source>
        <dbReference type="Pfam" id="PF13614"/>
    </source>
</evidence>
<dbReference type="CDD" id="cd02042">
    <property type="entry name" value="ParAB_family"/>
    <property type="match status" value="1"/>
</dbReference>
<dbReference type="OrthoDB" id="9799330at2"/>
<sequence>MKTIACYNIKGGVGKTATAINLSYLSALEGHSTLVWDLDPQGAASFYFRIKAKIKGGTTELFKRRSRLQRAIKATDYEGLDLIPADFSYRNLDLLLEQKKHSGQQLGKLLKPIHSEYDYLFLDCPPSISLVSENVFEMADLILVPTIPSTLSLRTLSQLQKFCSNNGYNKGKIVPFFSMADLRKTLHRTILEHPPKRGEPMLNRHIPYASEIEQMGVKRAAVETYAHSSKAAAAYRALWSELKQRYL</sequence>
<dbReference type="InterPro" id="IPR050678">
    <property type="entry name" value="DNA_Partitioning_ATPase"/>
</dbReference>
<reference evidence="2 3" key="1">
    <citation type="submission" date="2016-11" db="EMBL/GenBank/DDBJ databases">
        <title>Mixed transmission modes and dynamic genome evolution in an obligate animal-bacterial symbiosis.</title>
        <authorList>
            <person name="Russell S.L."/>
            <person name="Corbett-Detig R.B."/>
            <person name="Cavanaugh C.M."/>
        </authorList>
    </citation>
    <scope>NUCLEOTIDE SEQUENCE [LARGE SCALE GENOMIC DNA]</scope>
    <source>
        <strain evidence="2">Sveles-Q1</strain>
    </source>
</reference>
<dbReference type="PANTHER" id="PTHR13696">
    <property type="entry name" value="P-LOOP CONTAINING NUCLEOSIDE TRIPHOSPHATE HYDROLASE"/>
    <property type="match status" value="1"/>
</dbReference>
<feature type="domain" description="AAA" evidence="1">
    <location>
        <begin position="1"/>
        <end position="163"/>
    </location>
</feature>
<dbReference type="SUPFAM" id="SSF52540">
    <property type="entry name" value="P-loop containing nucleoside triphosphate hydrolases"/>
    <property type="match status" value="1"/>
</dbReference>
<keyword evidence="3" id="KW-1185">Reference proteome</keyword>
<dbReference type="Gene3D" id="3.40.50.300">
    <property type="entry name" value="P-loop containing nucleotide triphosphate hydrolases"/>
    <property type="match status" value="1"/>
</dbReference>
<dbReference type="Pfam" id="PF13614">
    <property type="entry name" value="AAA_31"/>
    <property type="match status" value="1"/>
</dbReference>
<proteinExistence type="predicted"/>
<comment type="caution">
    <text evidence="2">The sequence shown here is derived from an EMBL/GenBank/DDBJ whole genome shotgun (WGS) entry which is preliminary data.</text>
</comment>
<dbReference type="RefSeq" id="WP_078484638.1">
    <property type="nucleotide sequence ID" value="NZ_MPRL01000067.1"/>
</dbReference>
<name>A0A1T2L1H2_9GAMM</name>
<gene>
    <name evidence="2" type="ORF">BOW53_13620</name>
</gene>
<dbReference type="EMBL" id="MPRL01000067">
    <property type="protein sequence ID" value="OOZ38939.1"/>
    <property type="molecule type" value="Genomic_DNA"/>
</dbReference>
<evidence type="ECO:0000313" key="3">
    <source>
        <dbReference type="Proteomes" id="UP000191110"/>
    </source>
</evidence>
<evidence type="ECO:0000313" key="2">
    <source>
        <dbReference type="EMBL" id="OOZ38939.1"/>
    </source>
</evidence>
<protein>
    <submittedName>
        <fullName evidence="2">Cobyrinic acid a,c-diamide synthase</fullName>
    </submittedName>
</protein>
<organism evidence="2 3">
    <name type="scientific">Solemya pervernicosa gill symbiont</name>
    <dbReference type="NCBI Taxonomy" id="642797"/>
    <lineage>
        <taxon>Bacteria</taxon>
        <taxon>Pseudomonadati</taxon>
        <taxon>Pseudomonadota</taxon>
        <taxon>Gammaproteobacteria</taxon>
        <taxon>sulfur-oxidizing symbionts</taxon>
    </lineage>
</organism>